<organism evidence="5 6">
    <name type="scientific">Roseicella aerolata</name>
    <dbReference type="NCBI Taxonomy" id="2883479"/>
    <lineage>
        <taxon>Bacteria</taxon>
        <taxon>Pseudomonadati</taxon>
        <taxon>Pseudomonadota</taxon>
        <taxon>Alphaproteobacteria</taxon>
        <taxon>Acetobacterales</taxon>
        <taxon>Roseomonadaceae</taxon>
        <taxon>Roseicella</taxon>
    </lineage>
</organism>
<dbReference type="InterPro" id="IPR018511">
    <property type="entry name" value="Hemolysin-typ_Ca-bd_CS"/>
</dbReference>
<accession>A0A9X1II38</accession>
<dbReference type="GO" id="GO:0004553">
    <property type="term" value="F:hydrolase activity, hydrolyzing O-glycosyl compounds"/>
    <property type="evidence" value="ECO:0007669"/>
    <property type="project" value="InterPro"/>
</dbReference>
<dbReference type="SUPFAM" id="SSF51120">
    <property type="entry name" value="beta-Roll"/>
    <property type="match status" value="5"/>
</dbReference>
<proteinExistence type="inferred from homology"/>
<protein>
    <submittedName>
        <fullName evidence="5">Family 16 glycosylhydrolase</fullName>
    </submittedName>
</protein>
<keyword evidence="3" id="KW-0964">Secreted</keyword>
<dbReference type="GO" id="GO:0005509">
    <property type="term" value="F:calcium ion binding"/>
    <property type="evidence" value="ECO:0007669"/>
    <property type="project" value="InterPro"/>
</dbReference>
<dbReference type="GO" id="GO:0005975">
    <property type="term" value="P:carbohydrate metabolic process"/>
    <property type="evidence" value="ECO:0007669"/>
    <property type="project" value="InterPro"/>
</dbReference>
<comment type="similarity">
    <text evidence="2">Belongs to the glycosyl hydrolase 16 family.</text>
</comment>
<name>A0A9X1II38_9PROT</name>
<dbReference type="PANTHER" id="PTHR38340:SF1">
    <property type="entry name" value="S-LAYER PROTEIN"/>
    <property type="match status" value="1"/>
</dbReference>
<dbReference type="Gene3D" id="2.60.120.200">
    <property type="match status" value="1"/>
</dbReference>
<dbReference type="RefSeq" id="WP_226613447.1">
    <property type="nucleotide sequence ID" value="NZ_JAJAQI010000056.1"/>
</dbReference>
<sequence>MTPITPGLNARGVWLASSGYPVVELRWDGAPAGSQLSGTRGHDAIWTPGTGAIVSGGAGDDSYYLFNASDEIVELPGRGIDTVRSYARTYRLTANVENLVVESDGAAGTGNDMPNILAGGAGNQTLDGGRGDDILRGGAGADVFVMQAGTGWDLITDFENGVDRLAIGAAYSQLTSFAAVRAAMSQVGTDVILRLSSTDAVIFQGKTLGVFTAQDFILTASVIAPGLNAGGAVLPASDSPVTWLTWNNQGIGTELAGTAWNDAIWMPGGGATVSGGAGDDLYHLYSLQDQVVELPDQGIDTIVSYVSAFLLPAHVENLMVQNASSSGTGNALANIIRGGAGSQTLDGGAGNDLLIGGAGADVFVMQPGTGRDLIADFENGVDALWIGDGFGQFTSFAAVVAAMTQSGSDVVLRLSGTDAVTFQGKTLDAFSLRDFILPTMTVTPGFNAIGTWLAASAPPTNWLGWASSAAGTSLSGSGSNDMIWTPGGGATVSGGRGDDTYHLYNMQDQVLELPDEGIDTVLSYLPAYRLPANIENLAVQSANSAGTGNERANILAGRAGSQTLDGGAGNDILTGGTGADVFVMQAGTGRDLITDFEHGVDRLVIGGGHAQFTSFAVVLAALTQNGSDVVLRLSATDSVTFAGKTLSAFSMDDFALPQASLMGSLRLIFSDDFTSFSGSSSGLDANGKANWRTTLMWGNRTLASNNEAQYYADPTMGANPFTLDAAGNGRLNITAKPTAGLPNGLTYSSGVITSDTIAVQTYGYFEMRAKIPEGAGFWPAFWLLRDDGAWPPEIDVMEILGDAPGRLLMTTRSTQTGTQSATYHSSEELSLDFHTYAVSWRPDRLTWYLDGTELYSMATPDDMHGPMYMVANLAVGGAGSWPGPADGVSSATLSIDYIRAYQFSDVAVPWRPPAVQGSLLVGTWSSDTIIGTTGSDRIEAGGGNDRLRGGNSADVFAFAPGEGQNVIVDFQPGIDKVLVYGVNSVGITESSAGLVLTLAAGTTVTLNGITALRAEDIVYADARLLGTAGADHFDRSAAMRAQYVSAGGGDDTVIGGPGDDFIIGGQGRDVLTGGAGRDTFAFGQWDGLDRITDFQPGIDRIMLRGIPSEAVWVNPARDADGIAGLQITYTEGQSIFLPGVTSLSSGDIVFSS</sequence>
<dbReference type="InterPro" id="IPR011049">
    <property type="entry name" value="Serralysin-like_metalloprot_C"/>
</dbReference>
<keyword evidence="6" id="KW-1185">Reference proteome</keyword>
<dbReference type="PANTHER" id="PTHR38340">
    <property type="entry name" value="S-LAYER PROTEIN"/>
    <property type="match status" value="1"/>
</dbReference>
<reference evidence="5" key="1">
    <citation type="submission" date="2021-10" db="EMBL/GenBank/DDBJ databases">
        <title>Roseicella aerolatum sp. nov., isolated from aerosols of e-waste dismantling site.</title>
        <authorList>
            <person name="Qin T."/>
        </authorList>
    </citation>
    <scope>NUCLEOTIDE SEQUENCE</scope>
    <source>
        <strain evidence="5">GB24</strain>
    </source>
</reference>
<comment type="caution">
    <text evidence="5">The sequence shown here is derived from an EMBL/GenBank/DDBJ whole genome shotgun (WGS) entry which is preliminary data.</text>
</comment>
<dbReference type="InterPro" id="IPR050557">
    <property type="entry name" value="RTX_toxin/Mannuronan_C5-epim"/>
</dbReference>
<evidence type="ECO:0000313" key="6">
    <source>
        <dbReference type="Proteomes" id="UP001139311"/>
    </source>
</evidence>
<dbReference type="CDD" id="cd08023">
    <property type="entry name" value="GH16_laminarinase_like"/>
    <property type="match status" value="1"/>
</dbReference>
<evidence type="ECO:0000259" key="4">
    <source>
        <dbReference type="PROSITE" id="PS51762"/>
    </source>
</evidence>
<dbReference type="Pfam" id="PF00722">
    <property type="entry name" value="Glyco_hydro_16"/>
    <property type="match status" value="1"/>
</dbReference>
<dbReference type="PROSITE" id="PS00330">
    <property type="entry name" value="HEMOLYSIN_CALCIUM"/>
    <property type="match status" value="2"/>
</dbReference>
<dbReference type="InterPro" id="IPR000757">
    <property type="entry name" value="Beta-glucanase-like"/>
</dbReference>
<dbReference type="EMBL" id="JAJAQI010000056">
    <property type="protein sequence ID" value="MCB4824882.1"/>
    <property type="molecule type" value="Genomic_DNA"/>
</dbReference>
<dbReference type="PRINTS" id="PR00313">
    <property type="entry name" value="CABNDNGRPT"/>
</dbReference>
<dbReference type="InterPro" id="IPR001343">
    <property type="entry name" value="Hemolysn_Ca-bd"/>
</dbReference>
<evidence type="ECO:0000256" key="1">
    <source>
        <dbReference type="ARBA" id="ARBA00004613"/>
    </source>
</evidence>
<dbReference type="Pfam" id="PF00353">
    <property type="entry name" value="HemolysinCabind"/>
    <property type="match status" value="5"/>
</dbReference>
<evidence type="ECO:0000256" key="2">
    <source>
        <dbReference type="ARBA" id="ARBA00006865"/>
    </source>
</evidence>
<dbReference type="Gene3D" id="2.150.10.10">
    <property type="entry name" value="Serralysin-like metalloprotease, C-terminal"/>
    <property type="match status" value="5"/>
</dbReference>
<dbReference type="Proteomes" id="UP001139311">
    <property type="component" value="Unassembled WGS sequence"/>
</dbReference>
<dbReference type="PROSITE" id="PS51762">
    <property type="entry name" value="GH16_2"/>
    <property type="match status" value="1"/>
</dbReference>
<dbReference type="GO" id="GO:0005576">
    <property type="term" value="C:extracellular region"/>
    <property type="evidence" value="ECO:0007669"/>
    <property type="project" value="UniProtKB-SubCell"/>
</dbReference>
<dbReference type="SUPFAM" id="SSF49899">
    <property type="entry name" value="Concanavalin A-like lectins/glucanases"/>
    <property type="match status" value="1"/>
</dbReference>
<dbReference type="InterPro" id="IPR013320">
    <property type="entry name" value="ConA-like_dom_sf"/>
</dbReference>
<comment type="subcellular location">
    <subcellularLocation>
        <location evidence="1">Secreted</location>
    </subcellularLocation>
</comment>
<dbReference type="AlphaFoldDB" id="A0A9X1II38"/>
<feature type="domain" description="GH16" evidence="4">
    <location>
        <begin position="639"/>
        <end position="906"/>
    </location>
</feature>
<evidence type="ECO:0000256" key="3">
    <source>
        <dbReference type="ARBA" id="ARBA00022525"/>
    </source>
</evidence>
<gene>
    <name evidence="5" type="ORF">LHA35_24440</name>
</gene>
<evidence type="ECO:0000313" key="5">
    <source>
        <dbReference type="EMBL" id="MCB4824882.1"/>
    </source>
</evidence>